<dbReference type="SMART" id="SM00387">
    <property type="entry name" value="HATPase_c"/>
    <property type="match status" value="1"/>
</dbReference>
<reference evidence="17 18" key="1">
    <citation type="submission" date="2019-03" db="EMBL/GenBank/DDBJ databases">
        <authorList>
            <person name="Liu G."/>
        </authorList>
    </citation>
    <scope>NUCLEOTIDE SEQUENCE [LARGE SCALE GENOMIC DNA]</scope>
    <source>
        <strain evidence="17 18">DSM 19099</strain>
    </source>
</reference>
<dbReference type="Gene3D" id="6.10.340.10">
    <property type="match status" value="1"/>
</dbReference>
<dbReference type="Gene3D" id="3.30.565.10">
    <property type="entry name" value="Histidine kinase-like ATPase, C-terminal domain"/>
    <property type="match status" value="1"/>
</dbReference>
<proteinExistence type="predicted"/>
<comment type="catalytic activity">
    <reaction evidence="1">
        <text>ATP + protein L-histidine = ADP + protein N-phospho-L-histidine.</text>
        <dbReference type="EC" id="2.7.13.3"/>
    </reaction>
</comment>
<evidence type="ECO:0000313" key="18">
    <source>
        <dbReference type="Proteomes" id="UP000298210"/>
    </source>
</evidence>
<keyword evidence="11 14" id="KW-1133">Transmembrane helix</keyword>
<keyword evidence="13 14" id="KW-0472">Membrane</keyword>
<comment type="subcellular location">
    <subcellularLocation>
        <location evidence="2">Cell membrane</location>
        <topology evidence="2">Multi-pass membrane protein</topology>
    </subcellularLocation>
</comment>
<gene>
    <name evidence="17" type="ORF">E2L03_12560</name>
</gene>
<keyword evidence="7 14" id="KW-0812">Transmembrane</keyword>
<evidence type="ECO:0000259" key="15">
    <source>
        <dbReference type="PROSITE" id="PS50109"/>
    </source>
</evidence>
<dbReference type="InterPro" id="IPR005467">
    <property type="entry name" value="His_kinase_dom"/>
</dbReference>
<keyword evidence="6" id="KW-0808">Transferase</keyword>
<protein>
    <recommendedName>
        <fullName evidence="3">histidine kinase</fullName>
        <ecNumber evidence="3">2.7.13.3</ecNumber>
    </recommendedName>
</protein>
<dbReference type="SMART" id="SM00388">
    <property type="entry name" value="HisKA"/>
    <property type="match status" value="1"/>
</dbReference>
<dbReference type="Pfam" id="PF02518">
    <property type="entry name" value="HATPase_c"/>
    <property type="match status" value="1"/>
</dbReference>
<feature type="transmembrane region" description="Helical" evidence="14">
    <location>
        <begin position="12"/>
        <end position="32"/>
    </location>
</feature>
<name>A0A4Y7WI65_9BACI</name>
<dbReference type="SUPFAM" id="SSF158472">
    <property type="entry name" value="HAMP domain-like"/>
    <property type="match status" value="1"/>
</dbReference>
<keyword evidence="9 17" id="KW-0418">Kinase</keyword>
<dbReference type="PROSITE" id="PS50109">
    <property type="entry name" value="HIS_KIN"/>
    <property type="match status" value="1"/>
</dbReference>
<feature type="domain" description="HAMP" evidence="16">
    <location>
        <begin position="192"/>
        <end position="244"/>
    </location>
</feature>
<dbReference type="InterPro" id="IPR036097">
    <property type="entry name" value="HisK_dim/P_sf"/>
</dbReference>
<dbReference type="SUPFAM" id="SSF47384">
    <property type="entry name" value="Homodimeric domain of signal transducing histidine kinase"/>
    <property type="match status" value="1"/>
</dbReference>
<evidence type="ECO:0000256" key="1">
    <source>
        <dbReference type="ARBA" id="ARBA00000085"/>
    </source>
</evidence>
<dbReference type="InterPro" id="IPR050398">
    <property type="entry name" value="HssS/ArlS-like"/>
</dbReference>
<sequence>MIKINLTRRIWLAFVSLIVLVALSIIIVYPISIRGALTEETYQIIDNSVRDQLMQEDANWETFLSQQPGFYQSRQEQRATVSFLIEITGSTYAIYNTPIDVVPDPPVHEEMRQNAVEQNTQTGRYETTFGGQTLFYTVNDLVSPIEGSDLYLITYMWDTYRDEMVQNLWERLLYLLLLTSALSLLPAIWLKHYLRQPLAILENHLEQIANRNWQEPLKWQGDEDFERLSYQFERMRQNLNSYDRAQKTFIQHASHELKTPIMVIKSYAQSVKDGILPKEDLGKTMDVITEEANRMERRVIDMLYYTKLDQMQKDQLKVEEFPFGKLAYQIEERFRYQRDDVTIDVQGADKILKADIEQCEVLLENLVENGLRYAKRQLTIRAEEDERYSYVIVENEGDPIDADLSKLFSPFYKGNKGKFGLGLAIVKQIAELHHGFAKVDNMEEGVRFTIGLPKPYQAQDVKQKKKEKKRS</sequence>
<evidence type="ECO:0000256" key="4">
    <source>
        <dbReference type="ARBA" id="ARBA00022475"/>
    </source>
</evidence>
<accession>A0A4Y7WI65</accession>
<evidence type="ECO:0000256" key="5">
    <source>
        <dbReference type="ARBA" id="ARBA00022553"/>
    </source>
</evidence>
<dbReference type="PROSITE" id="PS50885">
    <property type="entry name" value="HAMP"/>
    <property type="match status" value="1"/>
</dbReference>
<dbReference type="GO" id="GO:0005524">
    <property type="term" value="F:ATP binding"/>
    <property type="evidence" value="ECO:0007669"/>
    <property type="project" value="UniProtKB-KW"/>
</dbReference>
<keyword evidence="8" id="KW-0547">Nucleotide-binding</keyword>
<dbReference type="GO" id="GO:0000155">
    <property type="term" value="F:phosphorelay sensor kinase activity"/>
    <property type="evidence" value="ECO:0007669"/>
    <property type="project" value="InterPro"/>
</dbReference>
<dbReference type="EC" id="2.7.13.3" evidence="3"/>
<dbReference type="Pfam" id="PF00512">
    <property type="entry name" value="HisKA"/>
    <property type="match status" value="1"/>
</dbReference>
<dbReference type="AlphaFoldDB" id="A0A4Y7WI65"/>
<dbReference type="PANTHER" id="PTHR45528">
    <property type="entry name" value="SENSOR HISTIDINE KINASE CPXA"/>
    <property type="match status" value="1"/>
</dbReference>
<evidence type="ECO:0000313" key="17">
    <source>
        <dbReference type="EMBL" id="TES47962.1"/>
    </source>
</evidence>
<dbReference type="RefSeq" id="WP_055737339.1">
    <property type="nucleotide sequence ID" value="NZ_LDIM01000014.1"/>
</dbReference>
<dbReference type="Proteomes" id="UP000298210">
    <property type="component" value="Unassembled WGS sequence"/>
</dbReference>
<organism evidence="17 18">
    <name type="scientific">Shouchella lehensis</name>
    <dbReference type="NCBI Taxonomy" id="300825"/>
    <lineage>
        <taxon>Bacteria</taxon>
        <taxon>Bacillati</taxon>
        <taxon>Bacillota</taxon>
        <taxon>Bacilli</taxon>
        <taxon>Bacillales</taxon>
        <taxon>Bacillaceae</taxon>
        <taxon>Shouchella</taxon>
    </lineage>
</organism>
<feature type="domain" description="Histidine kinase" evidence="15">
    <location>
        <begin position="252"/>
        <end position="456"/>
    </location>
</feature>
<dbReference type="Gene3D" id="1.10.287.130">
    <property type="match status" value="1"/>
</dbReference>
<dbReference type="PRINTS" id="PR00344">
    <property type="entry name" value="BCTRLSENSOR"/>
</dbReference>
<keyword evidence="10" id="KW-0067">ATP-binding</keyword>
<dbReference type="InterPro" id="IPR003661">
    <property type="entry name" value="HisK_dim/P_dom"/>
</dbReference>
<dbReference type="SUPFAM" id="SSF55874">
    <property type="entry name" value="ATPase domain of HSP90 chaperone/DNA topoisomerase II/histidine kinase"/>
    <property type="match status" value="1"/>
</dbReference>
<evidence type="ECO:0000256" key="14">
    <source>
        <dbReference type="SAM" id="Phobius"/>
    </source>
</evidence>
<evidence type="ECO:0000256" key="8">
    <source>
        <dbReference type="ARBA" id="ARBA00022741"/>
    </source>
</evidence>
<keyword evidence="4" id="KW-1003">Cell membrane</keyword>
<dbReference type="InterPro" id="IPR003660">
    <property type="entry name" value="HAMP_dom"/>
</dbReference>
<evidence type="ECO:0000256" key="11">
    <source>
        <dbReference type="ARBA" id="ARBA00022989"/>
    </source>
</evidence>
<dbReference type="PANTHER" id="PTHR45528:SF1">
    <property type="entry name" value="SENSOR HISTIDINE KINASE CPXA"/>
    <property type="match status" value="1"/>
</dbReference>
<dbReference type="InterPro" id="IPR004358">
    <property type="entry name" value="Sig_transdc_His_kin-like_C"/>
</dbReference>
<evidence type="ECO:0000256" key="7">
    <source>
        <dbReference type="ARBA" id="ARBA00022692"/>
    </source>
</evidence>
<evidence type="ECO:0000256" key="10">
    <source>
        <dbReference type="ARBA" id="ARBA00022840"/>
    </source>
</evidence>
<keyword evidence="5" id="KW-0597">Phosphoprotein</keyword>
<dbReference type="GO" id="GO:0005886">
    <property type="term" value="C:plasma membrane"/>
    <property type="evidence" value="ECO:0007669"/>
    <property type="project" value="UniProtKB-SubCell"/>
</dbReference>
<evidence type="ECO:0000256" key="12">
    <source>
        <dbReference type="ARBA" id="ARBA00023012"/>
    </source>
</evidence>
<feature type="transmembrane region" description="Helical" evidence="14">
    <location>
        <begin position="172"/>
        <end position="190"/>
    </location>
</feature>
<dbReference type="CDD" id="cd00082">
    <property type="entry name" value="HisKA"/>
    <property type="match status" value="1"/>
</dbReference>
<evidence type="ECO:0000256" key="6">
    <source>
        <dbReference type="ARBA" id="ARBA00022679"/>
    </source>
</evidence>
<evidence type="ECO:0000256" key="13">
    <source>
        <dbReference type="ARBA" id="ARBA00023136"/>
    </source>
</evidence>
<evidence type="ECO:0000256" key="3">
    <source>
        <dbReference type="ARBA" id="ARBA00012438"/>
    </source>
</evidence>
<dbReference type="EMBL" id="SNUX01000003">
    <property type="protein sequence ID" value="TES47962.1"/>
    <property type="molecule type" value="Genomic_DNA"/>
</dbReference>
<evidence type="ECO:0000259" key="16">
    <source>
        <dbReference type="PROSITE" id="PS50885"/>
    </source>
</evidence>
<evidence type="ECO:0000256" key="9">
    <source>
        <dbReference type="ARBA" id="ARBA00022777"/>
    </source>
</evidence>
<dbReference type="InterPro" id="IPR003594">
    <property type="entry name" value="HATPase_dom"/>
</dbReference>
<comment type="caution">
    <text evidence="17">The sequence shown here is derived from an EMBL/GenBank/DDBJ whole genome shotgun (WGS) entry which is preliminary data.</text>
</comment>
<dbReference type="InterPro" id="IPR036890">
    <property type="entry name" value="HATPase_C_sf"/>
</dbReference>
<keyword evidence="12" id="KW-0902">Two-component regulatory system</keyword>
<evidence type="ECO:0000256" key="2">
    <source>
        <dbReference type="ARBA" id="ARBA00004651"/>
    </source>
</evidence>